<keyword evidence="3" id="KW-1185">Reference proteome</keyword>
<dbReference type="Proteomes" id="UP001152799">
    <property type="component" value="Chromosome 14"/>
</dbReference>
<accession>A0A9N9QGA4</accession>
<evidence type="ECO:0000256" key="1">
    <source>
        <dbReference type="SAM" id="MobiDB-lite"/>
    </source>
</evidence>
<dbReference type="OrthoDB" id="10015795at2759"/>
<evidence type="ECO:0000313" key="2">
    <source>
        <dbReference type="EMBL" id="CAG9763635.1"/>
    </source>
</evidence>
<protein>
    <recommendedName>
        <fullName evidence="4">Transposase domain-containing protein</fullName>
    </recommendedName>
</protein>
<sequence>MESRLREKRKLLNKLNQRFKRLNKGENIQISEDTVASTTSQASGSGGQAEAYSPEHMPVSYHCSDTDSTTSESSYEDEPSYLENPHENNPYLENLDQNNQPENQPILSNQTEQNNESLSSFLGNWALKHNINHSALSDLLTNLRKFHPDLPKDSRTLLKTPRQTGSQIKIVQPGFYYHFGLEQCLKNLLVEFSKENILETNVLEICVNVDGLPLSKSSGNQVWPIMVNFVRNKDFIQICGVYQGNEKPKSSNEFMSDFVREAIELINNGFLFNNTTYSVKIHAFICDVPAKSFLKCVKGHSGYMSCTKCDIEGNYIGNRTCFPKTEGFNLRSDLSFRTKEQESHHIDTTILENIPGLNMVKSFPLDYMHLVCLGVMKKLLNNLWLSGKPPYRLSSQQIKSISDQYLAFKKQIPQEILRKPRSLLEVKRWKATEFRSFLFYLGPVVLKENIPEKVYENFCCLHVTITLLSKCCNLGYAQQLLKHFVETFSLLYGKENISHNVHNLLHLVDDVQTFGSIENFSAFPFENHMMYIKKLVRKGDKPLQQIINRISERANIRDSGANSTKSYPILRKEHSRGPLMDNNSLCVKQFEIIFFNNFFLSLNEGDNCCVLKDKSLVLIKNIIVSDKYTKIIGHTFSNLESFYRSYCESSKLDIFLVNAVNTRLHCWDVNQIAYKCVKLSFRNKFVVFPLIHTLKSA</sequence>
<reference evidence="2" key="1">
    <citation type="submission" date="2022-01" db="EMBL/GenBank/DDBJ databases">
        <authorList>
            <person name="King R."/>
        </authorList>
    </citation>
    <scope>NUCLEOTIDE SEQUENCE</scope>
</reference>
<evidence type="ECO:0008006" key="4">
    <source>
        <dbReference type="Google" id="ProtNLM"/>
    </source>
</evidence>
<dbReference type="AlphaFoldDB" id="A0A9N9QGA4"/>
<dbReference type="PANTHER" id="PTHR33053:SF24">
    <property type="entry name" value="TRANSPOSASE DOMAIN-CONTAINING PROTEIN"/>
    <property type="match status" value="1"/>
</dbReference>
<name>A0A9N9QGA4_9CUCU</name>
<feature type="compositionally biased region" description="Polar residues" evidence="1">
    <location>
        <begin position="95"/>
        <end position="113"/>
    </location>
</feature>
<gene>
    <name evidence="2" type="ORF">CEUTPL_LOCUS4293</name>
</gene>
<organism evidence="2 3">
    <name type="scientific">Ceutorhynchus assimilis</name>
    <name type="common">cabbage seed weevil</name>
    <dbReference type="NCBI Taxonomy" id="467358"/>
    <lineage>
        <taxon>Eukaryota</taxon>
        <taxon>Metazoa</taxon>
        <taxon>Ecdysozoa</taxon>
        <taxon>Arthropoda</taxon>
        <taxon>Hexapoda</taxon>
        <taxon>Insecta</taxon>
        <taxon>Pterygota</taxon>
        <taxon>Neoptera</taxon>
        <taxon>Endopterygota</taxon>
        <taxon>Coleoptera</taxon>
        <taxon>Polyphaga</taxon>
        <taxon>Cucujiformia</taxon>
        <taxon>Curculionidae</taxon>
        <taxon>Ceutorhynchinae</taxon>
        <taxon>Ceutorhynchus</taxon>
    </lineage>
</organism>
<dbReference type="PANTHER" id="PTHR33053">
    <property type="entry name" value="PROTEIN, PUTATIVE-RELATED"/>
    <property type="match status" value="1"/>
</dbReference>
<feature type="region of interest" description="Disordered" evidence="1">
    <location>
        <begin position="32"/>
        <end position="113"/>
    </location>
</feature>
<proteinExistence type="predicted"/>
<evidence type="ECO:0000313" key="3">
    <source>
        <dbReference type="Proteomes" id="UP001152799"/>
    </source>
</evidence>
<dbReference type="EMBL" id="OU892290">
    <property type="protein sequence ID" value="CAG9763635.1"/>
    <property type="molecule type" value="Genomic_DNA"/>
</dbReference>